<name>J3N693_ORYBR</name>
<organism evidence="1">
    <name type="scientific">Oryza brachyantha</name>
    <name type="common">malo sina</name>
    <dbReference type="NCBI Taxonomy" id="4533"/>
    <lineage>
        <taxon>Eukaryota</taxon>
        <taxon>Viridiplantae</taxon>
        <taxon>Streptophyta</taxon>
        <taxon>Embryophyta</taxon>
        <taxon>Tracheophyta</taxon>
        <taxon>Spermatophyta</taxon>
        <taxon>Magnoliopsida</taxon>
        <taxon>Liliopsida</taxon>
        <taxon>Poales</taxon>
        <taxon>Poaceae</taxon>
        <taxon>BOP clade</taxon>
        <taxon>Oryzoideae</taxon>
        <taxon>Oryzeae</taxon>
        <taxon>Oryzinae</taxon>
        <taxon>Oryza</taxon>
    </lineage>
</organism>
<keyword evidence="2" id="KW-1185">Reference proteome</keyword>
<sequence length="65" mass="8242">MLSLVHFFFLGDLRRRHVVAAVERRQWWPLVAARVRPCRRRRRVGREWRQRRPLVAWVRPCRRRR</sequence>
<dbReference type="HOGENOM" id="CLU_2856527_0_0_1"/>
<reference evidence="1" key="2">
    <citation type="submission" date="2013-04" db="UniProtKB">
        <authorList>
            <consortium name="EnsemblPlants"/>
        </authorList>
    </citation>
    <scope>IDENTIFICATION</scope>
</reference>
<proteinExistence type="predicted"/>
<dbReference type="AlphaFoldDB" id="J3N693"/>
<accession>J3N693</accession>
<protein>
    <submittedName>
        <fullName evidence="1">Uncharacterized protein</fullName>
    </submittedName>
</protein>
<evidence type="ECO:0000313" key="1">
    <source>
        <dbReference type="EnsemblPlants" id="OB11G13290.1"/>
    </source>
</evidence>
<dbReference type="Proteomes" id="UP000006038">
    <property type="component" value="Chromosome 11"/>
</dbReference>
<dbReference type="Gramene" id="OB11G13290.1">
    <property type="protein sequence ID" value="OB11G13290.1"/>
    <property type="gene ID" value="OB11G13290"/>
</dbReference>
<dbReference type="EnsemblPlants" id="OB11G13290.1">
    <property type="protein sequence ID" value="OB11G13290.1"/>
    <property type="gene ID" value="OB11G13290"/>
</dbReference>
<reference evidence="1" key="1">
    <citation type="journal article" date="2013" name="Nat. Commun.">
        <title>Whole-genome sequencing of Oryza brachyantha reveals mechanisms underlying Oryza genome evolution.</title>
        <authorList>
            <person name="Chen J."/>
            <person name="Huang Q."/>
            <person name="Gao D."/>
            <person name="Wang J."/>
            <person name="Lang Y."/>
            <person name="Liu T."/>
            <person name="Li B."/>
            <person name="Bai Z."/>
            <person name="Luis Goicoechea J."/>
            <person name="Liang C."/>
            <person name="Chen C."/>
            <person name="Zhang W."/>
            <person name="Sun S."/>
            <person name="Liao Y."/>
            <person name="Zhang X."/>
            <person name="Yang L."/>
            <person name="Song C."/>
            <person name="Wang M."/>
            <person name="Shi J."/>
            <person name="Liu G."/>
            <person name="Liu J."/>
            <person name="Zhou H."/>
            <person name="Zhou W."/>
            <person name="Yu Q."/>
            <person name="An N."/>
            <person name="Chen Y."/>
            <person name="Cai Q."/>
            <person name="Wang B."/>
            <person name="Liu B."/>
            <person name="Min J."/>
            <person name="Huang Y."/>
            <person name="Wu H."/>
            <person name="Li Z."/>
            <person name="Zhang Y."/>
            <person name="Yin Y."/>
            <person name="Song W."/>
            <person name="Jiang J."/>
            <person name="Jackson S.A."/>
            <person name="Wing R.A."/>
            <person name="Wang J."/>
            <person name="Chen M."/>
        </authorList>
    </citation>
    <scope>NUCLEOTIDE SEQUENCE [LARGE SCALE GENOMIC DNA]</scope>
    <source>
        <strain evidence="1">cv. IRGC 101232</strain>
    </source>
</reference>
<evidence type="ECO:0000313" key="2">
    <source>
        <dbReference type="Proteomes" id="UP000006038"/>
    </source>
</evidence>